<gene>
    <name evidence="2" type="ORF">HK100_008235</name>
</gene>
<evidence type="ECO:0000313" key="3">
    <source>
        <dbReference type="Proteomes" id="UP001211907"/>
    </source>
</evidence>
<keyword evidence="3" id="KW-1185">Reference proteome</keyword>
<feature type="region of interest" description="Disordered" evidence="1">
    <location>
        <begin position="1"/>
        <end position="20"/>
    </location>
</feature>
<accession>A0AAD5XAN5</accession>
<sequence>MSYSAPAAYSVPPAGNTPSTTTTSAYVYSAPSTPTPAGNAPTTTAVYGYAGPTVASLTPAADVPYYVAAAAKPTTSTYVYFAPTANKPSPTPSPTPANNTPYVAPVANTYKPNLYSAATTVSSFAAASAALVALFL</sequence>
<proteinExistence type="predicted"/>
<dbReference type="Proteomes" id="UP001211907">
    <property type="component" value="Unassembled WGS sequence"/>
</dbReference>
<reference evidence="2" key="1">
    <citation type="submission" date="2020-05" db="EMBL/GenBank/DDBJ databases">
        <title>Phylogenomic resolution of chytrid fungi.</title>
        <authorList>
            <person name="Stajich J.E."/>
            <person name="Amses K."/>
            <person name="Simmons R."/>
            <person name="Seto K."/>
            <person name="Myers J."/>
            <person name="Bonds A."/>
            <person name="Quandt C.A."/>
            <person name="Barry K."/>
            <person name="Liu P."/>
            <person name="Grigoriev I."/>
            <person name="Longcore J.E."/>
            <person name="James T.Y."/>
        </authorList>
    </citation>
    <scope>NUCLEOTIDE SEQUENCE</scope>
    <source>
        <strain evidence="2">JEL0513</strain>
    </source>
</reference>
<name>A0AAD5XAN5_9FUNG</name>
<evidence type="ECO:0000256" key="1">
    <source>
        <dbReference type="SAM" id="MobiDB-lite"/>
    </source>
</evidence>
<protein>
    <submittedName>
        <fullName evidence="2">Uncharacterized protein</fullName>
    </submittedName>
</protein>
<organism evidence="2 3">
    <name type="scientific">Physocladia obscura</name>
    <dbReference type="NCBI Taxonomy" id="109957"/>
    <lineage>
        <taxon>Eukaryota</taxon>
        <taxon>Fungi</taxon>
        <taxon>Fungi incertae sedis</taxon>
        <taxon>Chytridiomycota</taxon>
        <taxon>Chytridiomycota incertae sedis</taxon>
        <taxon>Chytridiomycetes</taxon>
        <taxon>Chytridiales</taxon>
        <taxon>Chytriomycetaceae</taxon>
        <taxon>Physocladia</taxon>
    </lineage>
</organism>
<comment type="caution">
    <text evidence="2">The sequence shown here is derived from an EMBL/GenBank/DDBJ whole genome shotgun (WGS) entry which is preliminary data.</text>
</comment>
<dbReference type="EMBL" id="JADGJH010003982">
    <property type="protein sequence ID" value="KAJ3087791.1"/>
    <property type="molecule type" value="Genomic_DNA"/>
</dbReference>
<evidence type="ECO:0000313" key="2">
    <source>
        <dbReference type="EMBL" id="KAJ3087791.1"/>
    </source>
</evidence>
<dbReference type="AlphaFoldDB" id="A0AAD5XAN5"/>